<dbReference type="AlphaFoldDB" id="A0A252B1J1"/>
<gene>
    <name evidence="1" type="ORF">HK15_14070</name>
</gene>
<evidence type="ECO:0000313" key="1">
    <source>
        <dbReference type="EMBL" id="OUI98233.1"/>
    </source>
</evidence>
<reference evidence="1 2" key="1">
    <citation type="submission" date="2014-06" db="EMBL/GenBank/DDBJ databases">
        <authorList>
            <person name="Ju J."/>
            <person name="Zhang J."/>
        </authorList>
    </citation>
    <scope>NUCLEOTIDE SEQUENCE [LARGE SCALE GENOMIC DNA]</scope>
    <source>
        <strain evidence="1">DmW_048</strain>
    </source>
</reference>
<name>A0A252B1J1_9PROT</name>
<evidence type="ECO:0000313" key="2">
    <source>
        <dbReference type="Proteomes" id="UP000194999"/>
    </source>
</evidence>
<dbReference type="Proteomes" id="UP000194999">
    <property type="component" value="Unassembled WGS sequence"/>
</dbReference>
<accession>A0A252B1J1</accession>
<comment type="caution">
    <text evidence="1">The sequence shown here is derived from an EMBL/GenBank/DDBJ whole genome shotgun (WGS) entry which is preliminary data.</text>
</comment>
<proteinExistence type="predicted"/>
<dbReference type="EMBL" id="JOOY01000093">
    <property type="protein sequence ID" value="OUI98233.1"/>
    <property type="molecule type" value="Genomic_DNA"/>
</dbReference>
<sequence length="66" mass="7215">MDKASSDRKSAAQKRSAWLDDPAIKVNDFQDFPVPEPQYKIPITKSAGESNSVRNAGLQGIKAVIQ</sequence>
<organism evidence="1 2">
    <name type="scientific">Acetobacter orientalis</name>
    <dbReference type="NCBI Taxonomy" id="146474"/>
    <lineage>
        <taxon>Bacteria</taxon>
        <taxon>Pseudomonadati</taxon>
        <taxon>Pseudomonadota</taxon>
        <taxon>Alphaproteobacteria</taxon>
        <taxon>Acetobacterales</taxon>
        <taxon>Acetobacteraceae</taxon>
        <taxon>Acetobacter</taxon>
    </lineage>
</organism>
<protein>
    <submittedName>
        <fullName evidence="1">Uncharacterized protein</fullName>
    </submittedName>
</protein>